<evidence type="ECO:0000256" key="1">
    <source>
        <dbReference type="ARBA" id="ARBA00007816"/>
    </source>
</evidence>
<dbReference type="PANTHER" id="PTHR42957:SF1">
    <property type="entry name" value="HELICASE MJ1565-RELATED"/>
    <property type="match status" value="1"/>
</dbReference>
<comment type="catalytic activity">
    <reaction evidence="10">
        <text>ATP + H2O = ADP + phosphate + H(+)</text>
        <dbReference type="Rhea" id="RHEA:13065"/>
        <dbReference type="ChEBI" id="CHEBI:15377"/>
        <dbReference type="ChEBI" id="CHEBI:15378"/>
        <dbReference type="ChEBI" id="CHEBI:30616"/>
        <dbReference type="ChEBI" id="CHEBI:43474"/>
        <dbReference type="ChEBI" id="CHEBI:456216"/>
        <dbReference type="EC" id="5.6.2.4"/>
    </reaction>
</comment>
<comment type="catalytic activity">
    <reaction evidence="8">
        <text>Couples ATP hydrolysis with the unwinding of duplex DNA by translocating in the 3'-5' direction.</text>
        <dbReference type="EC" id="5.6.2.4"/>
    </reaction>
</comment>
<evidence type="ECO:0000256" key="3">
    <source>
        <dbReference type="ARBA" id="ARBA00022801"/>
    </source>
</evidence>
<feature type="domain" description="Helicase HerA barrel" evidence="14">
    <location>
        <begin position="2"/>
        <end position="68"/>
    </location>
</feature>
<keyword evidence="6" id="KW-0238">DNA-binding</keyword>
<dbReference type="GO" id="GO:0005524">
    <property type="term" value="F:ATP binding"/>
    <property type="evidence" value="ECO:0007669"/>
    <property type="project" value="UniProtKB-KW"/>
</dbReference>
<evidence type="ECO:0000256" key="7">
    <source>
        <dbReference type="ARBA" id="ARBA00023235"/>
    </source>
</evidence>
<protein>
    <submittedName>
        <fullName evidence="15">Uncharacterized protein</fullName>
    </submittedName>
</protein>
<dbReference type="Gene3D" id="3.40.50.300">
    <property type="entry name" value="P-loop containing nucleotide triphosphate hydrolases"/>
    <property type="match status" value="2"/>
</dbReference>
<keyword evidence="11" id="KW-0175">Coiled coil</keyword>
<name>A0A031LHU2_9CREN</name>
<keyword evidence="16" id="KW-1185">Reference proteome</keyword>
<dbReference type="PANTHER" id="PTHR42957">
    <property type="entry name" value="HELICASE MJ1565-RELATED"/>
    <property type="match status" value="1"/>
</dbReference>
<reference evidence="15 16" key="1">
    <citation type="submission" date="2014-03" db="EMBL/GenBank/DDBJ databases">
        <title>Draft genome sequence of the novel thermoacidophilic archaea Acidianus copahuensis ALE1 strain, isolated from Copahue volcanic area in Neuquen Argentina.</title>
        <authorList>
            <person name="Urbieta M.S."/>
            <person name="Rascovan N."/>
            <person name="Castro C."/>
            <person name="Revale S."/>
            <person name="Giaveno M.A."/>
            <person name="Vazquez M.P."/>
            <person name="Donati E.R."/>
        </authorList>
    </citation>
    <scope>NUCLEOTIDE SEQUENCE [LARGE SCALE GENOMIC DNA]</scope>
    <source>
        <strain evidence="15 16">ALE1</strain>
    </source>
</reference>
<comment type="caution">
    <text evidence="15">The sequence shown here is derived from an EMBL/GenBank/DDBJ whole genome shotgun (WGS) entry which is preliminary data.</text>
</comment>
<dbReference type="GO" id="GO:0043139">
    <property type="term" value="F:5'-3' DNA helicase activity"/>
    <property type="evidence" value="ECO:0007669"/>
    <property type="project" value="UniProtKB-EC"/>
</dbReference>
<dbReference type="Pfam" id="PF05872">
    <property type="entry name" value="HerA_C"/>
    <property type="match status" value="1"/>
</dbReference>
<sequence>MIGYVVGDSTIEYSTVLTQKPIRLGRYVEMDYDDSRVIGLITQITRGSPMIDGDTIDVNVVERLRAFDSKVPKYIRAEVKLLYDLNSSSRPEVPPLAGTPVILAREEELAKLFSEGDLKIGKLVGTNVEVKIRVNSLARHLAILAATGSGKSNTVAILSQRIAEINGAVIIFDYHGEYSRSDLKPLNVIPPRLNPLYLTPREFSGLLEIRGNAPIQYRILRRSFQQYKKEIQEKQDKGELDLSSLNQSFVDDIERIIDEMQEKKEKKEKKDAVEEVKNKLEEFADKYSGILDLVARDIVNNVRLGAVNVIDISPLDEEAMDAVVSHYLRRILDARKSFKREKSGLTFPVILVIEEAHVFLSKDDPTLTRTWASRIAREGRKFGVGLVIVSQRPKGLDENILSQMTNKIILRIVEPKDKEYVLQTSDNLSEDLVNQLSTLNVGEALLIGNLMRIPAVVKVDAYTGALGGTDPDLRGEWEKALKDIEIEKSAADFG</sequence>
<dbReference type="GO" id="GO:0003677">
    <property type="term" value="F:DNA binding"/>
    <property type="evidence" value="ECO:0007669"/>
    <property type="project" value="UniProtKB-KW"/>
</dbReference>
<keyword evidence="7" id="KW-0413">Isomerase</keyword>
<evidence type="ECO:0000256" key="2">
    <source>
        <dbReference type="ARBA" id="ARBA00022741"/>
    </source>
</evidence>
<evidence type="ECO:0000256" key="9">
    <source>
        <dbReference type="ARBA" id="ARBA00048954"/>
    </source>
</evidence>
<dbReference type="InterPro" id="IPR008571">
    <property type="entry name" value="HerA-like"/>
</dbReference>
<dbReference type="InterPro" id="IPR033186">
    <property type="entry name" value="HerA_C"/>
</dbReference>
<dbReference type="AlphaFoldDB" id="A0A031LHU2"/>
<evidence type="ECO:0000313" key="16">
    <source>
        <dbReference type="Proteomes" id="UP000024332"/>
    </source>
</evidence>
<dbReference type="EMBL" id="JFZT01000062">
    <property type="protein sequence ID" value="EZQ01722.1"/>
    <property type="molecule type" value="Genomic_DNA"/>
</dbReference>
<keyword evidence="3" id="KW-0378">Hydrolase</keyword>
<evidence type="ECO:0000259" key="14">
    <source>
        <dbReference type="Pfam" id="PF09378"/>
    </source>
</evidence>
<keyword evidence="5" id="KW-0067">ATP-binding</keyword>
<evidence type="ECO:0000256" key="6">
    <source>
        <dbReference type="ARBA" id="ARBA00023125"/>
    </source>
</evidence>
<dbReference type="SUPFAM" id="SSF52540">
    <property type="entry name" value="P-loop containing nucleoside triphosphate hydrolases"/>
    <property type="match status" value="1"/>
</dbReference>
<feature type="coiled-coil region" evidence="11">
    <location>
        <begin position="217"/>
        <end position="286"/>
    </location>
</feature>
<gene>
    <name evidence="15" type="ORF">CM19_12325</name>
</gene>
<evidence type="ECO:0000259" key="13">
    <source>
        <dbReference type="Pfam" id="PF05872"/>
    </source>
</evidence>
<dbReference type="Pfam" id="PF09378">
    <property type="entry name" value="HAS-barrel"/>
    <property type="match status" value="1"/>
</dbReference>
<dbReference type="NCBIfam" id="NF040937">
    <property type="entry name" value="HerA_Thermprot"/>
    <property type="match status" value="1"/>
</dbReference>
<feature type="domain" description="Helicase HerA-like C-terminal" evidence="13">
    <location>
        <begin position="350"/>
        <end position="446"/>
    </location>
</feature>
<comment type="catalytic activity">
    <reaction evidence="9">
        <text>ATP + H2O = ADP + phosphate + H(+)</text>
        <dbReference type="Rhea" id="RHEA:13065"/>
        <dbReference type="ChEBI" id="CHEBI:15377"/>
        <dbReference type="ChEBI" id="CHEBI:15378"/>
        <dbReference type="ChEBI" id="CHEBI:30616"/>
        <dbReference type="ChEBI" id="CHEBI:43474"/>
        <dbReference type="ChEBI" id="CHEBI:456216"/>
        <dbReference type="EC" id="5.6.2.3"/>
    </reaction>
</comment>
<dbReference type="Pfam" id="PF01935">
    <property type="entry name" value="DUF87"/>
    <property type="match status" value="1"/>
</dbReference>
<evidence type="ECO:0000256" key="10">
    <source>
        <dbReference type="ARBA" id="ARBA00048988"/>
    </source>
</evidence>
<dbReference type="InterPro" id="IPR027417">
    <property type="entry name" value="P-loop_NTPase"/>
</dbReference>
<evidence type="ECO:0000313" key="15">
    <source>
        <dbReference type="EMBL" id="EZQ01722.1"/>
    </source>
</evidence>
<proteinExistence type="inferred from homology"/>
<keyword evidence="2" id="KW-0547">Nucleotide-binding</keyword>
<evidence type="ECO:0000256" key="8">
    <source>
        <dbReference type="ARBA" id="ARBA00034617"/>
    </source>
</evidence>
<keyword evidence="4" id="KW-0347">Helicase</keyword>
<evidence type="ECO:0000256" key="11">
    <source>
        <dbReference type="SAM" id="Coils"/>
    </source>
</evidence>
<dbReference type="GO" id="GO:0016787">
    <property type="term" value="F:hydrolase activity"/>
    <property type="evidence" value="ECO:0007669"/>
    <property type="project" value="UniProtKB-KW"/>
</dbReference>
<dbReference type="Proteomes" id="UP000024332">
    <property type="component" value="Unassembled WGS sequence"/>
</dbReference>
<dbReference type="STRING" id="1160895.CM19_12325"/>
<evidence type="ECO:0000256" key="5">
    <source>
        <dbReference type="ARBA" id="ARBA00022840"/>
    </source>
</evidence>
<comment type="similarity">
    <text evidence="1">Belongs to the HerA family.</text>
</comment>
<evidence type="ECO:0000259" key="12">
    <source>
        <dbReference type="Pfam" id="PF01935"/>
    </source>
</evidence>
<dbReference type="InterPro" id="IPR002789">
    <property type="entry name" value="HerA_central"/>
</dbReference>
<accession>A0A031LHU2</accession>
<feature type="domain" description="Helicase HerA central" evidence="12">
    <location>
        <begin position="119"/>
        <end position="331"/>
    </location>
</feature>
<dbReference type="GO" id="GO:0043138">
    <property type="term" value="F:3'-5' DNA helicase activity"/>
    <property type="evidence" value="ECO:0007669"/>
    <property type="project" value="UniProtKB-EC"/>
</dbReference>
<organism evidence="15 16">
    <name type="scientific">Candidatus Acidianus copahuensis</name>
    <dbReference type="NCBI Taxonomy" id="1160895"/>
    <lineage>
        <taxon>Archaea</taxon>
        <taxon>Thermoproteota</taxon>
        <taxon>Thermoprotei</taxon>
        <taxon>Sulfolobales</taxon>
        <taxon>Sulfolobaceae</taxon>
        <taxon>Acidianus</taxon>
    </lineage>
</organism>
<dbReference type="InterPro" id="IPR053460">
    <property type="entry name" value="DSB_Repair_Helicase"/>
</dbReference>
<dbReference type="InterPro" id="IPR018538">
    <property type="entry name" value="HerA_barrel_dom"/>
</dbReference>
<evidence type="ECO:0000256" key="4">
    <source>
        <dbReference type="ARBA" id="ARBA00022806"/>
    </source>
</evidence>